<protein>
    <submittedName>
        <fullName evidence="2">Uncharacterized protein</fullName>
    </submittedName>
</protein>
<comment type="caution">
    <text evidence="2">The sequence shown here is derived from an EMBL/GenBank/DDBJ whole genome shotgun (WGS) entry which is preliminary data.</text>
</comment>
<gene>
    <name evidence="2" type="ORF">EHQ90_00400</name>
</gene>
<feature type="compositionally biased region" description="Polar residues" evidence="1">
    <location>
        <begin position="49"/>
        <end position="59"/>
    </location>
</feature>
<feature type="non-terminal residue" evidence="2">
    <location>
        <position position="73"/>
    </location>
</feature>
<dbReference type="Proteomes" id="UP000297422">
    <property type="component" value="Unassembled WGS sequence"/>
</dbReference>
<evidence type="ECO:0000313" key="2">
    <source>
        <dbReference type="EMBL" id="TGM22408.1"/>
    </source>
</evidence>
<evidence type="ECO:0000313" key="3">
    <source>
        <dbReference type="Proteomes" id="UP000297422"/>
    </source>
</evidence>
<reference evidence="3" key="1">
    <citation type="journal article" date="2019" name="PLoS Negl. Trop. Dis.">
        <title>Revisiting the worldwide diversity of Leptospira species in the environment.</title>
        <authorList>
            <person name="Vincent A.T."/>
            <person name="Schiettekatte O."/>
            <person name="Bourhy P."/>
            <person name="Veyrier F.J."/>
            <person name="Picardeau M."/>
        </authorList>
    </citation>
    <scope>NUCLEOTIDE SEQUENCE [LARGE SCALE GENOMIC DNA]</scope>
    <source>
        <strain evidence="3">201702407</strain>
    </source>
</reference>
<evidence type="ECO:0000256" key="1">
    <source>
        <dbReference type="SAM" id="MobiDB-lite"/>
    </source>
</evidence>
<dbReference type="EMBL" id="RQGT01000005">
    <property type="protein sequence ID" value="TGM22408.1"/>
    <property type="molecule type" value="Genomic_DNA"/>
</dbReference>
<organism evidence="2 3">
    <name type="scientific">Leptospira stimsonii</name>
    <dbReference type="NCBI Taxonomy" id="2202203"/>
    <lineage>
        <taxon>Bacteria</taxon>
        <taxon>Pseudomonadati</taxon>
        <taxon>Spirochaetota</taxon>
        <taxon>Spirochaetia</taxon>
        <taxon>Leptospirales</taxon>
        <taxon>Leptospiraceae</taxon>
        <taxon>Leptospira</taxon>
    </lineage>
</organism>
<feature type="region of interest" description="Disordered" evidence="1">
    <location>
        <begin position="1"/>
        <end position="59"/>
    </location>
</feature>
<proteinExistence type="predicted"/>
<keyword evidence="3" id="KW-1185">Reference proteome</keyword>
<sequence length="73" mass="8395">MGWDIQESPPANPHRRHRTPFHPVSPVPQSLKSTRSRRSLKSLKNSPSHYSTEPDSTPFNIPFYTNITKKVLN</sequence>
<name>A0ABY2NED9_9LEPT</name>
<accession>A0ABY2NED9</accession>